<keyword evidence="1" id="KW-0175">Coiled coil</keyword>
<organism evidence="2 3">
    <name type="scientific">Photobacterium carnosum</name>
    <dbReference type="NCBI Taxonomy" id="2023717"/>
    <lineage>
        <taxon>Bacteria</taxon>
        <taxon>Pseudomonadati</taxon>
        <taxon>Pseudomonadota</taxon>
        <taxon>Gammaproteobacteria</taxon>
        <taxon>Vibrionales</taxon>
        <taxon>Vibrionaceae</taxon>
        <taxon>Photobacterium</taxon>
    </lineage>
</organism>
<proteinExistence type="predicted"/>
<protein>
    <submittedName>
        <fullName evidence="2">Uncharacterized protein</fullName>
    </submittedName>
</protein>
<evidence type="ECO:0000256" key="1">
    <source>
        <dbReference type="SAM" id="Coils"/>
    </source>
</evidence>
<dbReference type="Proteomes" id="UP000234420">
    <property type="component" value="Unassembled WGS sequence"/>
</dbReference>
<feature type="coiled-coil region" evidence="1">
    <location>
        <begin position="103"/>
        <end position="143"/>
    </location>
</feature>
<gene>
    <name evidence="2" type="ORF">CIK00_14400</name>
</gene>
<dbReference type="GeneID" id="69966002"/>
<evidence type="ECO:0000313" key="3">
    <source>
        <dbReference type="Proteomes" id="UP000234420"/>
    </source>
</evidence>
<name>A0A2N4UQ56_9GAMM</name>
<evidence type="ECO:0000313" key="2">
    <source>
        <dbReference type="EMBL" id="PLC57141.1"/>
    </source>
</evidence>
<reference evidence="2 3" key="1">
    <citation type="journal article" date="2018" name="Syst. Appl. Microbiol.">
        <title>Photobacterium carnosum sp. nov., isolated from spoiled modified atmosphere packaged poultry meat.</title>
        <authorList>
            <person name="Hilgarth M."/>
            <person name="Fuertes S."/>
            <person name="Ehrmann M."/>
            <person name="Vogel R.F."/>
        </authorList>
    </citation>
    <scope>NUCLEOTIDE SEQUENCE [LARGE SCALE GENOMIC DNA]</scope>
    <source>
        <strain evidence="2 3">TMW 2.2021</strain>
    </source>
</reference>
<comment type="caution">
    <text evidence="2">The sequence shown here is derived from an EMBL/GenBank/DDBJ whole genome shotgun (WGS) entry which is preliminary data.</text>
</comment>
<dbReference type="RefSeq" id="WP_101769530.1">
    <property type="nucleotide sequence ID" value="NZ_BPPU01000004.1"/>
</dbReference>
<accession>A0A2N4UQ56</accession>
<dbReference type="AlphaFoldDB" id="A0A2N4UQ56"/>
<dbReference type="EMBL" id="NPIB01000019">
    <property type="protein sequence ID" value="PLC57141.1"/>
    <property type="molecule type" value="Genomic_DNA"/>
</dbReference>
<sequence length="159" mass="17856">MVKSLCKYRRAEIADQFATIIKIVSEPKFICATCTRVASDKDYLCKPSRLTNTASSTAATLTPIVPSIVTLVASAAPAPDMINVHYLPMPTAVEQRRIERVIIAEQTDELEQSERLLEQTDKLKKLAKKKNKLLKKAAKVVKKFDKQLRKTKQTLELIS</sequence>
<keyword evidence="3" id="KW-1185">Reference proteome</keyword>